<gene>
    <name evidence="1" type="ORF">OWV82_022224</name>
</gene>
<accession>A0ACC1X1X0</accession>
<evidence type="ECO:0000313" key="2">
    <source>
        <dbReference type="Proteomes" id="UP001164539"/>
    </source>
</evidence>
<name>A0ACC1X1X0_MELAZ</name>
<evidence type="ECO:0000313" key="1">
    <source>
        <dbReference type="EMBL" id="KAJ4705455.1"/>
    </source>
</evidence>
<sequence>MESSVSTENNYTSKSRNCKEGVHPETLPTAEEMNSVVSKGIEHAQENFRAKPDDIFLCSFPKSGTTWLKALSFATATRTRFHNSENPLLTKSPHDCIPFLEIYFNNNPTMHESVDLPLWSTHIPYSSLPKSIIDSSCKIVYICRDPKDTFISLWHFRKRIESHNPGIIFEEAFELFCKGSSFYAPYWEHFLGYWNASLEFPDRVLFLKYEEMMEDTALYLKRLAEFIGYPFSLQEENEGVVQNIVDLCSFENLSNLEVNKSGKRDCIVMNNNAFFRKGKVGDWKNYLTSEMAERLDKIIEEKFAGSGFKF</sequence>
<protein>
    <submittedName>
        <fullName evidence="1">Sulfotransferase</fullName>
    </submittedName>
</protein>
<reference evidence="1 2" key="1">
    <citation type="journal article" date="2023" name="Science">
        <title>Complex scaffold remodeling in plant triterpene biosynthesis.</title>
        <authorList>
            <person name="De La Pena R."/>
            <person name="Hodgson H."/>
            <person name="Liu J.C."/>
            <person name="Stephenson M.J."/>
            <person name="Martin A.C."/>
            <person name="Owen C."/>
            <person name="Harkess A."/>
            <person name="Leebens-Mack J."/>
            <person name="Jimenez L.E."/>
            <person name="Osbourn A."/>
            <person name="Sattely E.S."/>
        </authorList>
    </citation>
    <scope>NUCLEOTIDE SEQUENCE [LARGE SCALE GENOMIC DNA]</scope>
    <source>
        <strain evidence="2">cv. JPN11</strain>
        <tissue evidence="1">Leaf</tissue>
    </source>
</reference>
<keyword evidence="2" id="KW-1185">Reference proteome</keyword>
<proteinExistence type="predicted"/>
<organism evidence="1 2">
    <name type="scientific">Melia azedarach</name>
    <name type="common">Chinaberry tree</name>
    <dbReference type="NCBI Taxonomy" id="155640"/>
    <lineage>
        <taxon>Eukaryota</taxon>
        <taxon>Viridiplantae</taxon>
        <taxon>Streptophyta</taxon>
        <taxon>Embryophyta</taxon>
        <taxon>Tracheophyta</taxon>
        <taxon>Spermatophyta</taxon>
        <taxon>Magnoliopsida</taxon>
        <taxon>eudicotyledons</taxon>
        <taxon>Gunneridae</taxon>
        <taxon>Pentapetalae</taxon>
        <taxon>rosids</taxon>
        <taxon>malvids</taxon>
        <taxon>Sapindales</taxon>
        <taxon>Meliaceae</taxon>
        <taxon>Melia</taxon>
    </lineage>
</organism>
<dbReference type="Proteomes" id="UP001164539">
    <property type="component" value="Chromosome 12"/>
</dbReference>
<dbReference type="EMBL" id="CM051405">
    <property type="protein sequence ID" value="KAJ4705455.1"/>
    <property type="molecule type" value="Genomic_DNA"/>
</dbReference>
<comment type="caution">
    <text evidence="1">The sequence shown here is derived from an EMBL/GenBank/DDBJ whole genome shotgun (WGS) entry which is preliminary data.</text>
</comment>